<dbReference type="AlphaFoldDB" id="A0A448WKK5"/>
<dbReference type="Pfam" id="PF00361">
    <property type="entry name" value="Proton_antipo_M"/>
    <property type="match status" value="1"/>
</dbReference>
<dbReference type="OrthoDB" id="2394882at2759"/>
<dbReference type="InterPro" id="IPR001750">
    <property type="entry name" value="ND/Mrp_TM"/>
</dbReference>
<feature type="domain" description="NADH:quinone oxidoreductase/Mrp antiporter transmembrane" evidence="4">
    <location>
        <begin position="8"/>
        <end position="132"/>
    </location>
</feature>
<keyword evidence="6" id="KW-1185">Reference proteome</keyword>
<keyword evidence="3" id="KW-1133">Transmembrane helix</keyword>
<feature type="transmembrane region" description="Helical" evidence="3">
    <location>
        <begin position="62"/>
        <end position="85"/>
    </location>
</feature>
<accession>A0A448WKK5</accession>
<feature type="transmembrane region" description="Helical" evidence="3">
    <location>
        <begin position="158"/>
        <end position="182"/>
    </location>
</feature>
<keyword evidence="3" id="KW-0812">Transmembrane</keyword>
<protein>
    <recommendedName>
        <fullName evidence="1">NADH:ubiquinone reductase (H(+)-translocating)</fullName>
        <ecNumber evidence="1">7.1.1.2</ecNumber>
    </recommendedName>
</protein>
<dbReference type="Proteomes" id="UP000784294">
    <property type="component" value="Unassembled WGS sequence"/>
</dbReference>
<sequence>MFEPIGVFAILALLFTTKIPLASFYTWLPIVHAEASTLVSVFLSDYVMKLGVIGAYRVSSFLFSDVVCITAYVCIVVLFCVFCFISSLLQLDGKRWLSFLSLAHMAVVWIFSYGIIWIKSSGFLFLYCGFFYTASFPPSIGFFIEVWLVGLIIKNYELLVLFMLYLFIRRLIPIILFGFGFIGRLNVDNH</sequence>
<keyword evidence="3" id="KW-0472">Membrane</keyword>
<evidence type="ECO:0000256" key="3">
    <source>
        <dbReference type="SAM" id="Phobius"/>
    </source>
</evidence>
<dbReference type="EC" id="7.1.1.2" evidence="1"/>
<evidence type="ECO:0000256" key="1">
    <source>
        <dbReference type="ARBA" id="ARBA00012944"/>
    </source>
</evidence>
<gene>
    <name evidence="5" type="ORF">PXEA_LOCUS7438</name>
</gene>
<feature type="transmembrane region" description="Helical" evidence="3">
    <location>
        <begin position="6"/>
        <end position="28"/>
    </location>
</feature>
<dbReference type="EMBL" id="CAAALY010019648">
    <property type="protein sequence ID" value="VEL13998.1"/>
    <property type="molecule type" value="Genomic_DNA"/>
</dbReference>
<feature type="transmembrane region" description="Helical" evidence="3">
    <location>
        <begin position="97"/>
        <end position="118"/>
    </location>
</feature>
<comment type="catalytic activity">
    <reaction evidence="2">
        <text>a ubiquinone + NADH + 5 H(+)(in) = a ubiquinol + NAD(+) + 4 H(+)(out)</text>
        <dbReference type="Rhea" id="RHEA:29091"/>
        <dbReference type="Rhea" id="RHEA-COMP:9565"/>
        <dbReference type="Rhea" id="RHEA-COMP:9566"/>
        <dbReference type="ChEBI" id="CHEBI:15378"/>
        <dbReference type="ChEBI" id="CHEBI:16389"/>
        <dbReference type="ChEBI" id="CHEBI:17976"/>
        <dbReference type="ChEBI" id="CHEBI:57540"/>
        <dbReference type="ChEBI" id="CHEBI:57945"/>
        <dbReference type="EC" id="7.1.1.2"/>
    </reaction>
</comment>
<proteinExistence type="predicted"/>
<name>A0A448WKK5_9PLAT</name>
<evidence type="ECO:0000313" key="6">
    <source>
        <dbReference type="Proteomes" id="UP000784294"/>
    </source>
</evidence>
<comment type="caution">
    <text evidence="5">The sequence shown here is derived from an EMBL/GenBank/DDBJ whole genome shotgun (WGS) entry which is preliminary data.</text>
</comment>
<evidence type="ECO:0000259" key="4">
    <source>
        <dbReference type="Pfam" id="PF00361"/>
    </source>
</evidence>
<organism evidence="5 6">
    <name type="scientific">Protopolystoma xenopodis</name>
    <dbReference type="NCBI Taxonomy" id="117903"/>
    <lineage>
        <taxon>Eukaryota</taxon>
        <taxon>Metazoa</taxon>
        <taxon>Spiralia</taxon>
        <taxon>Lophotrochozoa</taxon>
        <taxon>Platyhelminthes</taxon>
        <taxon>Monogenea</taxon>
        <taxon>Polyopisthocotylea</taxon>
        <taxon>Polystomatidea</taxon>
        <taxon>Polystomatidae</taxon>
        <taxon>Protopolystoma</taxon>
    </lineage>
</organism>
<reference evidence="5" key="1">
    <citation type="submission" date="2018-11" db="EMBL/GenBank/DDBJ databases">
        <authorList>
            <consortium name="Pathogen Informatics"/>
        </authorList>
    </citation>
    <scope>NUCLEOTIDE SEQUENCE</scope>
</reference>
<feature type="transmembrane region" description="Helical" evidence="3">
    <location>
        <begin position="124"/>
        <end position="151"/>
    </location>
</feature>
<evidence type="ECO:0000256" key="2">
    <source>
        <dbReference type="ARBA" id="ARBA00049551"/>
    </source>
</evidence>
<evidence type="ECO:0000313" key="5">
    <source>
        <dbReference type="EMBL" id="VEL13998.1"/>
    </source>
</evidence>
<dbReference type="GO" id="GO:0008137">
    <property type="term" value="F:NADH dehydrogenase (ubiquinone) activity"/>
    <property type="evidence" value="ECO:0007669"/>
    <property type="project" value="UniProtKB-EC"/>
</dbReference>